<dbReference type="Proteomes" id="UP000015091">
    <property type="component" value="Segment"/>
</dbReference>
<evidence type="ECO:0000313" key="1">
    <source>
        <dbReference type="EMBL" id="AGR46610.1"/>
    </source>
</evidence>
<gene>
    <name evidence="1" type="ORF">BASILISK_65</name>
</gene>
<dbReference type="EMBL" id="KC595511">
    <property type="protein sequence ID" value="AGR46610.1"/>
    <property type="molecule type" value="Genomic_DNA"/>
</dbReference>
<protein>
    <submittedName>
        <fullName evidence="1">Uncharacterized protein</fullName>
    </submittedName>
</protein>
<accession>S5MLU9</accession>
<organism evidence="1 2">
    <name type="scientific">Bacillus phage Basilisk</name>
    <dbReference type="NCBI Taxonomy" id="1296654"/>
    <lineage>
        <taxon>Viruses</taxon>
        <taxon>Duplodnaviria</taxon>
        <taxon>Heunggongvirae</taxon>
        <taxon>Uroviricota</taxon>
        <taxon>Caudoviricetes</taxon>
        <taxon>Sejongvirinae</taxon>
        <taxon>Basiliskvirus</taxon>
        <taxon>Basiliskvirus basilisk</taxon>
    </lineage>
</organism>
<proteinExistence type="predicted"/>
<evidence type="ECO:0000313" key="2">
    <source>
        <dbReference type="Proteomes" id="UP000015091"/>
    </source>
</evidence>
<sequence length="63" mass="7231">MKFKEGLYMECDAIVNNKKCKNDATHIGTVLTKESRIIEVLACKEHAKRSGFFGEELLKEEQQ</sequence>
<keyword evidence="2" id="KW-1185">Reference proteome</keyword>
<name>S5MLU9_9CAUD</name>
<reference evidence="1 2" key="1">
    <citation type="journal article" date="2014" name="Genome Announc.">
        <title>Genome Sequences of Three Novel Bacillus cereus Bacteriophages.</title>
        <authorList>
            <person name="Grose J.H."/>
            <person name="Jensen J.D."/>
            <person name="Merrill B.D."/>
            <person name="Fisher J.N."/>
            <person name="Burnett S.H."/>
            <person name="Breakwell D.P."/>
        </authorList>
    </citation>
    <scope>NUCLEOTIDE SEQUENCE [LARGE SCALE GENOMIC DNA]</scope>
</reference>